<dbReference type="OrthoDB" id="6628654at2759"/>
<dbReference type="InterPro" id="IPR006579">
    <property type="entry name" value="Pre_C2HC_dom"/>
</dbReference>
<accession>A0A2S2Q6Y6</accession>
<organism evidence="2">
    <name type="scientific">Sipha flava</name>
    <name type="common">yellow sugarcane aphid</name>
    <dbReference type="NCBI Taxonomy" id="143950"/>
    <lineage>
        <taxon>Eukaryota</taxon>
        <taxon>Metazoa</taxon>
        <taxon>Ecdysozoa</taxon>
        <taxon>Arthropoda</taxon>
        <taxon>Hexapoda</taxon>
        <taxon>Insecta</taxon>
        <taxon>Pterygota</taxon>
        <taxon>Neoptera</taxon>
        <taxon>Paraneoptera</taxon>
        <taxon>Hemiptera</taxon>
        <taxon>Sternorrhyncha</taxon>
        <taxon>Aphidomorpha</taxon>
        <taxon>Aphidoidea</taxon>
        <taxon>Aphididae</taxon>
        <taxon>Sipha</taxon>
    </lineage>
</organism>
<protein>
    <submittedName>
        <fullName evidence="2">Nucleic-acid-binding protein</fullName>
    </submittedName>
</protein>
<reference evidence="2" key="1">
    <citation type="submission" date="2018-04" db="EMBL/GenBank/DDBJ databases">
        <title>Transcriptome assembly of Sipha flava.</title>
        <authorList>
            <person name="Scully E.D."/>
            <person name="Geib S.M."/>
            <person name="Palmer N.A."/>
            <person name="Koch K."/>
            <person name="Bradshaw J."/>
            <person name="Heng-Moss T."/>
            <person name="Sarath G."/>
        </authorList>
    </citation>
    <scope>NUCLEOTIDE SEQUENCE</scope>
</reference>
<gene>
    <name evidence="2" type="ORF">g.96282</name>
</gene>
<proteinExistence type="predicted"/>
<name>A0A2S2Q6Y6_9HEMI</name>
<dbReference type="Pfam" id="PF07530">
    <property type="entry name" value="PRE_C2HC"/>
    <property type="match status" value="1"/>
</dbReference>
<sequence>MIPVTVYSIHPLVRQLLTKNQLLQIKTTSRQSSINKTSAPPIYIFNFTNFSAFTKELIRITRPNAFTCKSTTSFLIVHAKGAKNYNTIINHLRDTGAYFHTYQPSIYRSFRVVIKNLHHFTLCMEISNALSREEHTVKQIINVKNKNKRGLLLIFVDLNRHDNNNDIFNITSLLNTIV</sequence>
<dbReference type="EMBL" id="GGMS01004291">
    <property type="protein sequence ID" value="MBY73494.1"/>
    <property type="molecule type" value="Transcribed_RNA"/>
</dbReference>
<dbReference type="AlphaFoldDB" id="A0A2S2Q6Y6"/>
<feature type="domain" description="Pre-C2HC" evidence="1">
    <location>
        <begin position="123"/>
        <end position="175"/>
    </location>
</feature>
<evidence type="ECO:0000313" key="2">
    <source>
        <dbReference type="EMBL" id="MBY73494.1"/>
    </source>
</evidence>
<evidence type="ECO:0000259" key="1">
    <source>
        <dbReference type="Pfam" id="PF07530"/>
    </source>
</evidence>